<dbReference type="GO" id="GO:0005737">
    <property type="term" value="C:cytoplasm"/>
    <property type="evidence" value="ECO:0007669"/>
    <property type="project" value="TreeGrafter"/>
</dbReference>
<comment type="caution">
    <text evidence="5">The sequence shown here is derived from an EMBL/GenBank/DDBJ whole genome shotgun (WGS) entry which is preliminary data.</text>
</comment>
<dbReference type="Pfam" id="PF03328">
    <property type="entry name" value="HpcH_HpaI"/>
    <property type="match status" value="1"/>
</dbReference>
<keyword evidence="6" id="KW-1185">Reference proteome</keyword>
<evidence type="ECO:0000313" key="6">
    <source>
        <dbReference type="Proteomes" id="UP000249590"/>
    </source>
</evidence>
<dbReference type="InterPro" id="IPR005000">
    <property type="entry name" value="Aldolase/citrate-lyase_domain"/>
</dbReference>
<dbReference type="Proteomes" id="UP000249590">
    <property type="component" value="Unassembled WGS sequence"/>
</dbReference>
<proteinExistence type="inferred from homology"/>
<dbReference type="InterPro" id="IPR015813">
    <property type="entry name" value="Pyrv/PenolPyrv_kinase-like_dom"/>
</dbReference>
<protein>
    <submittedName>
        <fullName evidence="5">2,4-dihydroxyhept-2-ene-1,7-dioic acid aldolase</fullName>
    </submittedName>
</protein>
<dbReference type="PANTHER" id="PTHR30502:SF0">
    <property type="entry name" value="PHOSPHOENOLPYRUVATE CARBOXYLASE FAMILY PROTEIN"/>
    <property type="match status" value="1"/>
</dbReference>
<dbReference type="GO" id="GO:0016832">
    <property type="term" value="F:aldehyde-lyase activity"/>
    <property type="evidence" value="ECO:0007669"/>
    <property type="project" value="TreeGrafter"/>
</dbReference>
<dbReference type="EMBL" id="QHHQ01000012">
    <property type="protein sequence ID" value="RAH96585.1"/>
    <property type="molecule type" value="Genomic_DNA"/>
</dbReference>
<dbReference type="InterPro" id="IPR040442">
    <property type="entry name" value="Pyrv_kinase-like_dom_sf"/>
</dbReference>
<evidence type="ECO:0000256" key="1">
    <source>
        <dbReference type="ARBA" id="ARBA00005568"/>
    </source>
</evidence>
<gene>
    <name evidence="5" type="ORF">DLJ53_32000</name>
</gene>
<dbReference type="GO" id="GO:0046872">
    <property type="term" value="F:metal ion binding"/>
    <property type="evidence" value="ECO:0007669"/>
    <property type="project" value="UniProtKB-KW"/>
</dbReference>
<keyword evidence="2" id="KW-0479">Metal-binding</keyword>
<comment type="similarity">
    <text evidence="1">Belongs to the HpcH/HpaI aldolase family.</text>
</comment>
<dbReference type="SUPFAM" id="SSF51621">
    <property type="entry name" value="Phosphoenolpyruvate/pyruvate domain"/>
    <property type="match status" value="1"/>
</dbReference>
<name>A0A8B2NDN3_9HYPH</name>
<dbReference type="PANTHER" id="PTHR30502">
    <property type="entry name" value="2-KETO-3-DEOXY-L-RHAMNONATE ALDOLASE"/>
    <property type="match status" value="1"/>
</dbReference>
<organism evidence="5 6">
    <name type="scientific">Acuticoccus sediminis</name>
    <dbReference type="NCBI Taxonomy" id="2184697"/>
    <lineage>
        <taxon>Bacteria</taxon>
        <taxon>Pseudomonadati</taxon>
        <taxon>Pseudomonadota</taxon>
        <taxon>Alphaproteobacteria</taxon>
        <taxon>Hyphomicrobiales</taxon>
        <taxon>Amorphaceae</taxon>
        <taxon>Acuticoccus</taxon>
    </lineage>
</organism>
<reference evidence="5 6" key="1">
    <citation type="submission" date="2018-05" db="EMBL/GenBank/DDBJ databases">
        <title>Acuticoccus sediminis sp. nov., isolated from deep-sea sediment of Indian Ocean.</title>
        <authorList>
            <person name="Liu X."/>
            <person name="Lai Q."/>
            <person name="Du Y."/>
            <person name="Sun F."/>
            <person name="Zhang X."/>
            <person name="Wang S."/>
            <person name="Shao Z."/>
        </authorList>
    </citation>
    <scope>NUCLEOTIDE SEQUENCE [LARGE SCALE GENOMIC DNA]</scope>
    <source>
        <strain evidence="5 6">PTG4-2</strain>
    </source>
</reference>
<evidence type="ECO:0000256" key="3">
    <source>
        <dbReference type="ARBA" id="ARBA00023239"/>
    </source>
</evidence>
<feature type="domain" description="HpcH/HpaI aldolase/citrate lyase" evidence="4">
    <location>
        <begin position="5"/>
        <end position="228"/>
    </location>
</feature>
<sequence length="247" mass="27167">MFGSWNQLGYPQTTEIQARAAFDFCAIDMEHTSIATNELLTSIQISQLAGKPVLVRVSGHDPLYAKRALDAGANGIICPMVETVEQAERARDSVYYAPRGSRGVGLARAQGFGLDFDTYRDRSDDELVLIVQIEHWRGAENLEKILDVDGVDGFLVGPYDLSASFGKPGRFDDPEVAAALSRIASIVREHDKPSGLHVVHPDREGLRKRVEEGYRFIAYGTDMLLFARAVAETADHFTGLRAENPSA</sequence>
<evidence type="ECO:0000259" key="4">
    <source>
        <dbReference type="Pfam" id="PF03328"/>
    </source>
</evidence>
<evidence type="ECO:0000313" key="5">
    <source>
        <dbReference type="EMBL" id="RAH96585.1"/>
    </source>
</evidence>
<dbReference type="OrthoDB" id="9802624at2"/>
<dbReference type="InterPro" id="IPR050251">
    <property type="entry name" value="HpcH-HpaI_aldolase"/>
</dbReference>
<keyword evidence="3" id="KW-0456">Lyase</keyword>
<dbReference type="Gene3D" id="3.20.20.60">
    <property type="entry name" value="Phosphoenolpyruvate-binding domains"/>
    <property type="match status" value="1"/>
</dbReference>
<evidence type="ECO:0000256" key="2">
    <source>
        <dbReference type="ARBA" id="ARBA00022723"/>
    </source>
</evidence>
<accession>A0A8B2NDN3</accession>
<dbReference type="AlphaFoldDB" id="A0A8B2NDN3"/>